<dbReference type="InterPro" id="IPR011551">
    <property type="entry name" value="NTP_PyrPHydrolase_MazG"/>
</dbReference>
<gene>
    <name evidence="3" type="primary">mazG</name>
    <name evidence="3" type="ORF">ACFQ4B_04630</name>
</gene>
<evidence type="ECO:0000313" key="4">
    <source>
        <dbReference type="Proteomes" id="UP001597180"/>
    </source>
</evidence>
<dbReference type="CDD" id="cd11529">
    <property type="entry name" value="NTP-PPase_MazG_Cterm"/>
    <property type="match status" value="1"/>
</dbReference>
<dbReference type="GO" id="GO:0047429">
    <property type="term" value="F:nucleoside triphosphate diphosphatase activity"/>
    <property type="evidence" value="ECO:0007669"/>
    <property type="project" value="UniProtKB-EC"/>
</dbReference>
<name>A0ABW3UIM8_9BACL</name>
<dbReference type="Gene3D" id="1.10.287.1080">
    <property type="entry name" value="MazG-like"/>
    <property type="match status" value="2"/>
</dbReference>
<dbReference type="NCBIfam" id="TIGR00444">
    <property type="entry name" value="mazG"/>
    <property type="match status" value="1"/>
</dbReference>
<feature type="domain" description="NTP pyrophosphohydrolase MazG-like" evidence="2">
    <location>
        <begin position="400"/>
        <end position="458"/>
    </location>
</feature>
<dbReference type="InterPro" id="IPR004518">
    <property type="entry name" value="MazG-like_dom"/>
</dbReference>
<organism evidence="3 4">
    <name type="scientific">Paenibacillus vulneris</name>
    <dbReference type="NCBI Taxonomy" id="1133364"/>
    <lineage>
        <taxon>Bacteria</taxon>
        <taxon>Bacillati</taxon>
        <taxon>Bacillota</taxon>
        <taxon>Bacilli</taxon>
        <taxon>Bacillales</taxon>
        <taxon>Paenibacillaceae</taxon>
        <taxon>Paenibacillus</taxon>
    </lineage>
</organism>
<dbReference type="InterPro" id="IPR024180">
    <property type="entry name" value="Tetrapyrrole_Mease/MazG_pred"/>
</dbReference>
<dbReference type="InterPro" id="IPR048015">
    <property type="entry name" value="NTP-PPase_MazG-like_N"/>
</dbReference>
<dbReference type="Pfam" id="PF03819">
    <property type="entry name" value="MazG"/>
    <property type="match status" value="2"/>
</dbReference>
<dbReference type="RefSeq" id="WP_345593019.1">
    <property type="nucleotide sequence ID" value="NZ_BAABJG010000037.1"/>
</dbReference>
<dbReference type="Gene3D" id="3.40.1010.10">
    <property type="entry name" value="Cobalt-precorrin-4 Transmethylase, Domain 1"/>
    <property type="match status" value="1"/>
</dbReference>
<feature type="domain" description="NTP pyrophosphohydrolase MazG-like" evidence="2">
    <location>
        <begin position="257"/>
        <end position="330"/>
    </location>
</feature>
<evidence type="ECO:0000313" key="3">
    <source>
        <dbReference type="EMBL" id="MFD1219394.1"/>
    </source>
</evidence>
<keyword evidence="4" id="KW-1185">Reference proteome</keyword>
<dbReference type="PANTHER" id="PTHR30522:SF0">
    <property type="entry name" value="NUCLEOSIDE TRIPHOSPHATE PYROPHOSPHOHYDROLASE"/>
    <property type="match status" value="1"/>
</dbReference>
<protein>
    <submittedName>
        <fullName evidence="3">Nucleoside triphosphate pyrophosphohydrolase</fullName>
        <ecNumber evidence="3">3.6.1.9</ecNumber>
    </submittedName>
</protein>
<dbReference type="SUPFAM" id="SSF101386">
    <property type="entry name" value="all-alpha NTP pyrophosphatases"/>
    <property type="match status" value="2"/>
</dbReference>
<evidence type="ECO:0000259" key="1">
    <source>
        <dbReference type="Pfam" id="PF00590"/>
    </source>
</evidence>
<accession>A0ABW3UIM8</accession>
<dbReference type="InterPro" id="IPR035996">
    <property type="entry name" value="4pyrrol_Methylase_sf"/>
</dbReference>
<dbReference type="InterPro" id="IPR014777">
    <property type="entry name" value="4pyrrole_Mease_sub1"/>
</dbReference>
<dbReference type="SUPFAM" id="SSF53790">
    <property type="entry name" value="Tetrapyrrole methylase"/>
    <property type="match status" value="1"/>
</dbReference>
<feature type="domain" description="Tetrapyrrole methylase" evidence="1">
    <location>
        <begin position="5"/>
        <end position="208"/>
    </location>
</feature>
<dbReference type="EC" id="3.6.1.9" evidence="3"/>
<dbReference type="CDD" id="cd11528">
    <property type="entry name" value="NTP-PPase_MazG_Nterm"/>
    <property type="match status" value="1"/>
</dbReference>
<dbReference type="Proteomes" id="UP001597180">
    <property type="component" value="Unassembled WGS sequence"/>
</dbReference>
<dbReference type="PIRSF" id="PIRSF002845">
    <property type="entry name" value="Ttrprl_mtas_MazG"/>
    <property type="match status" value="1"/>
</dbReference>
<dbReference type="InterPro" id="IPR000878">
    <property type="entry name" value="4pyrrol_Mease"/>
</dbReference>
<dbReference type="NCBIfam" id="NF007113">
    <property type="entry name" value="PRK09562.1"/>
    <property type="match status" value="1"/>
</dbReference>
<proteinExistence type="predicted"/>
<dbReference type="InterPro" id="IPR048011">
    <property type="entry name" value="NTP-PPase_MazG-like_C"/>
</dbReference>
<dbReference type="EMBL" id="JBHTLU010000010">
    <property type="protein sequence ID" value="MFD1219394.1"/>
    <property type="molecule type" value="Genomic_DNA"/>
</dbReference>
<dbReference type="CDD" id="cd11723">
    <property type="entry name" value="YabN_N_like"/>
    <property type="match status" value="1"/>
</dbReference>
<reference evidence="4" key="1">
    <citation type="journal article" date="2019" name="Int. J. Syst. Evol. Microbiol.">
        <title>The Global Catalogue of Microorganisms (GCM) 10K type strain sequencing project: providing services to taxonomists for standard genome sequencing and annotation.</title>
        <authorList>
            <consortium name="The Broad Institute Genomics Platform"/>
            <consortium name="The Broad Institute Genome Sequencing Center for Infectious Disease"/>
            <person name="Wu L."/>
            <person name="Ma J."/>
        </authorList>
    </citation>
    <scope>NUCLEOTIDE SEQUENCE [LARGE SCALE GENOMIC DNA]</scope>
    <source>
        <strain evidence="4">CCUG 53270</strain>
    </source>
</reference>
<keyword evidence="3" id="KW-0378">Hydrolase</keyword>
<dbReference type="InterPro" id="IPR035013">
    <property type="entry name" value="YabN_N"/>
</dbReference>
<sequence length="492" mass="56416">MKPHITVVGLGSGDEDQLTLGVWKKLKQADRIYLRTDQHPMVKLLRENDIAFESFDKLYESRDTFEQVYEAIADELLRKVKEAGELLYAVPGHPMVAEMTVQLLRARCPEAGIELTLLGGESFLDQAFIRLGFDPIEGFQLLNGTELSVHALNPQLHTIIGQVYDTYSASDVKLTLMELYPDDWEVVVGHALGVPGEEAIHRIPLYELDHLQDYGNLSLVWIPRSDEDRLRNRTFARLHEIVEILRSPEGCPWDREQTHQSLRKNLIEEAYEVLETFDEDDPDHMAEELGDLMLQIMLHSQIEAEEGGFTVWDVIAGLNEKLIRRHPHVFGEMKAEDADEALSNWQQIKQEEKRRKGIDPDELPILSGVPRELPGLMKAYKLQKKAAAVGFDWSELGDVLKVVESELVELQEAISSLSKKEQQEELGDLLFSIVNLARFLKIEPEEAMSDANRKFFDRFGYIERQLRLKGKSFDQTDLQEMESLWQEAKKVL</sequence>
<evidence type="ECO:0000259" key="2">
    <source>
        <dbReference type="Pfam" id="PF03819"/>
    </source>
</evidence>
<dbReference type="PANTHER" id="PTHR30522">
    <property type="entry name" value="NUCLEOSIDE TRIPHOSPHATE PYROPHOSPHOHYDROLASE"/>
    <property type="match status" value="1"/>
</dbReference>
<dbReference type="Pfam" id="PF00590">
    <property type="entry name" value="TP_methylase"/>
    <property type="match status" value="1"/>
</dbReference>
<comment type="caution">
    <text evidence="3">The sequence shown here is derived from an EMBL/GenBank/DDBJ whole genome shotgun (WGS) entry which is preliminary data.</text>
</comment>